<dbReference type="AlphaFoldDB" id="A0AAN5D992"/>
<name>A0AAN5D992_9BILA</name>
<dbReference type="Proteomes" id="UP001328107">
    <property type="component" value="Unassembled WGS sequence"/>
</dbReference>
<organism evidence="1 2">
    <name type="scientific">Pristionchus mayeri</name>
    <dbReference type="NCBI Taxonomy" id="1317129"/>
    <lineage>
        <taxon>Eukaryota</taxon>
        <taxon>Metazoa</taxon>
        <taxon>Ecdysozoa</taxon>
        <taxon>Nematoda</taxon>
        <taxon>Chromadorea</taxon>
        <taxon>Rhabditida</taxon>
        <taxon>Rhabditina</taxon>
        <taxon>Diplogasteromorpha</taxon>
        <taxon>Diplogasteroidea</taxon>
        <taxon>Neodiplogasteridae</taxon>
        <taxon>Pristionchus</taxon>
    </lineage>
</organism>
<evidence type="ECO:0000313" key="1">
    <source>
        <dbReference type="EMBL" id="GMR59121.1"/>
    </source>
</evidence>
<proteinExistence type="predicted"/>
<evidence type="ECO:0000313" key="2">
    <source>
        <dbReference type="Proteomes" id="UP001328107"/>
    </source>
</evidence>
<sequence>MAGRRMASLASRFVGGNGVHVVDPSPDWRHVLDDLPSMESNLRSRSLPPTNLPQLKSQYLEWFASFEKMKEGDKSVKKDVREGVSSFLDVLSLPNRLGMIGEETKESMSPEGEEVLKSLGKLRNVKGALSMSDTPVLALKKLRDDLLSIFSQAHTVSPSYFVRAAILEALNEDDSKYLSFSDESPFETNTFLVGHSLPSLLSPLIRTRFSLNHPWPILMQSTGSAYFNAPSRLVEGRQREKYCLVSLCRGEEEAERWRQSTIHHLQLYLTGTLGLNSISSRLLSARQLSLSQSSATVLEREGFGVARVSMYGDYLSRRLNLTLSHHSLVHIGYAEVDLSKLMALLFDPSTPKRVTDAAK</sequence>
<dbReference type="EMBL" id="BTRK01000006">
    <property type="protein sequence ID" value="GMR59121.1"/>
    <property type="molecule type" value="Genomic_DNA"/>
</dbReference>
<comment type="caution">
    <text evidence="1">The sequence shown here is derived from an EMBL/GenBank/DDBJ whole genome shotgun (WGS) entry which is preliminary data.</text>
</comment>
<protein>
    <submittedName>
        <fullName evidence="1">Uncharacterized protein</fullName>
    </submittedName>
</protein>
<accession>A0AAN5D992</accession>
<reference evidence="2" key="1">
    <citation type="submission" date="2022-10" db="EMBL/GenBank/DDBJ databases">
        <title>Genome assembly of Pristionchus species.</title>
        <authorList>
            <person name="Yoshida K."/>
            <person name="Sommer R.J."/>
        </authorList>
    </citation>
    <scope>NUCLEOTIDE SEQUENCE [LARGE SCALE GENOMIC DNA]</scope>
    <source>
        <strain evidence="2">RS5460</strain>
    </source>
</reference>
<gene>
    <name evidence="1" type="ORF">PMAYCL1PPCAC_29316</name>
</gene>
<keyword evidence="2" id="KW-1185">Reference proteome</keyword>